<dbReference type="GO" id="GO:0003977">
    <property type="term" value="F:UDP-N-acetylglucosamine diphosphorylase activity"/>
    <property type="evidence" value="ECO:0007669"/>
    <property type="project" value="TreeGrafter"/>
</dbReference>
<dbReference type="GO" id="GO:0006048">
    <property type="term" value="P:UDP-N-acetylglucosamine biosynthetic process"/>
    <property type="evidence" value="ECO:0007669"/>
    <property type="project" value="TreeGrafter"/>
</dbReference>
<dbReference type="PANTHER" id="PTHR11952:SF14">
    <property type="entry name" value="UTP--GLUCOSE-1-PHOSPHATE URIDYLYLTRANSFERASE 3, CHLOROPLASTIC"/>
    <property type="match status" value="1"/>
</dbReference>
<reference evidence="1" key="1">
    <citation type="submission" date="2019-11" db="EMBL/GenBank/DDBJ databases">
        <authorList>
            <person name="Liu Y."/>
            <person name="Hou J."/>
            <person name="Li T.-Q."/>
            <person name="Guan C.-H."/>
            <person name="Wu X."/>
            <person name="Wu H.-Z."/>
            <person name="Ling F."/>
            <person name="Zhang R."/>
            <person name="Shi X.-G."/>
            <person name="Ren J.-P."/>
            <person name="Chen E.-F."/>
            <person name="Sun J.-M."/>
        </authorList>
    </citation>
    <scope>NUCLEOTIDE SEQUENCE</scope>
    <source>
        <strain evidence="1">Adult_tree_wgs_1</strain>
        <tissue evidence="1">Leaves</tissue>
    </source>
</reference>
<proteinExistence type="predicted"/>
<dbReference type="PANTHER" id="PTHR11952">
    <property type="entry name" value="UDP- GLUCOSE PYROPHOSPHORYLASE"/>
    <property type="match status" value="1"/>
</dbReference>
<comment type="caution">
    <text evidence="1">The sequence shown here is derived from an EMBL/GenBank/DDBJ whole genome shotgun (WGS) entry which is preliminary data.</text>
</comment>
<sequence length="331" mass="37505">MYFCLWKREVLRWFRGAVGRHLVVRRYQIAVLELLAQSTYEGHTINWSKHLNESMGCQLLEVHPPRVLDLFEDTEYASQAALWGIEGLPDLGEIYPFGGSADRLGLVDPHTGECLPAAMLRYCGRTLLEGLRRDLQAREFLYFKLYGKQCVIPVAIMTSSAKNNHERITSLCERLGGFGRGRSLFQFFQHPLLPAVGAEDGQWPVTRQFMPVCKPGGHGVIWKLACDKGIFQWFYNHGRKGATVRQVRFDPLGIGWDWSAPWKGFASCKRILGATEGKCLVEKKNLDGMWAYGLSCIEYTEFDKFGISEGPLSSHRHSLTLSVLSSQKDDL</sequence>
<accession>A0A834FVJ5</accession>
<protein>
    <recommendedName>
        <fullName evidence="3">UDP-glucose pyrophosphorylase 3</fullName>
    </recommendedName>
</protein>
<evidence type="ECO:0008006" key="3">
    <source>
        <dbReference type="Google" id="ProtNLM"/>
    </source>
</evidence>
<evidence type="ECO:0000313" key="1">
    <source>
        <dbReference type="EMBL" id="KAF7113173.1"/>
    </source>
</evidence>
<dbReference type="Proteomes" id="UP000626092">
    <property type="component" value="Unassembled WGS sequence"/>
</dbReference>
<keyword evidence="2" id="KW-1185">Reference proteome</keyword>
<dbReference type="InterPro" id="IPR029044">
    <property type="entry name" value="Nucleotide-diphossugar_trans"/>
</dbReference>
<gene>
    <name evidence="1" type="ORF">RHSIM_RhsimUnG0153700</name>
</gene>
<dbReference type="OrthoDB" id="2020092at2759"/>
<dbReference type="Gene3D" id="3.90.550.10">
    <property type="entry name" value="Spore Coat Polysaccharide Biosynthesis Protein SpsA, Chain A"/>
    <property type="match status" value="1"/>
</dbReference>
<dbReference type="AlphaFoldDB" id="A0A834FVJ5"/>
<organism evidence="1 2">
    <name type="scientific">Rhododendron simsii</name>
    <name type="common">Sims's rhododendron</name>
    <dbReference type="NCBI Taxonomy" id="118357"/>
    <lineage>
        <taxon>Eukaryota</taxon>
        <taxon>Viridiplantae</taxon>
        <taxon>Streptophyta</taxon>
        <taxon>Embryophyta</taxon>
        <taxon>Tracheophyta</taxon>
        <taxon>Spermatophyta</taxon>
        <taxon>Magnoliopsida</taxon>
        <taxon>eudicotyledons</taxon>
        <taxon>Gunneridae</taxon>
        <taxon>Pentapetalae</taxon>
        <taxon>asterids</taxon>
        <taxon>Ericales</taxon>
        <taxon>Ericaceae</taxon>
        <taxon>Ericoideae</taxon>
        <taxon>Rhodoreae</taxon>
        <taxon>Rhododendron</taxon>
    </lineage>
</organism>
<evidence type="ECO:0000313" key="2">
    <source>
        <dbReference type="Proteomes" id="UP000626092"/>
    </source>
</evidence>
<name>A0A834FVJ5_RHOSS</name>
<dbReference type="EMBL" id="WJXA01000333">
    <property type="protein sequence ID" value="KAF7113173.1"/>
    <property type="molecule type" value="Genomic_DNA"/>
</dbReference>
<dbReference type="SUPFAM" id="SSF53448">
    <property type="entry name" value="Nucleotide-diphospho-sugar transferases"/>
    <property type="match status" value="1"/>
</dbReference>
<dbReference type="InterPro" id="IPR039741">
    <property type="entry name" value="UDP-sugar_pyrophosphorylase"/>
</dbReference>